<evidence type="ECO:0000313" key="1">
    <source>
        <dbReference type="EMBL" id="KAI9156216.1"/>
    </source>
</evidence>
<dbReference type="EMBL" id="JAJSOW010000107">
    <property type="protein sequence ID" value="KAI9156216.1"/>
    <property type="molecule type" value="Genomic_DNA"/>
</dbReference>
<gene>
    <name evidence="1" type="ORF">LWI28_002361</name>
</gene>
<evidence type="ECO:0000313" key="2">
    <source>
        <dbReference type="Proteomes" id="UP001064489"/>
    </source>
</evidence>
<organism evidence="1 2">
    <name type="scientific">Acer negundo</name>
    <name type="common">Box elder</name>
    <dbReference type="NCBI Taxonomy" id="4023"/>
    <lineage>
        <taxon>Eukaryota</taxon>
        <taxon>Viridiplantae</taxon>
        <taxon>Streptophyta</taxon>
        <taxon>Embryophyta</taxon>
        <taxon>Tracheophyta</taxon>
        <taxon>Spermatophyta</taxon>
        <taxon>Magnoliopsida</taxon>
        <taxon>eudicotyledons</taxon>
        <taxon>Gunneridae</taxon>
        <taxon>Pentapetalae</taxon>
        <taxon>rosids</taxon>
        <taxon>malvids</taxon>
        <taxon>Sapindales</taxon>
        <taxon>Sapindaceae</taxon>
        <taxon>Hippocastanoideae</taxon>
        <taxon>Acereae</taxon>
        <taxon>Acer</taxon>
    </lineage>
</organism>
<dbReference type="Proteomes" id="UP001064489">
    <property type="component" value="Chromosome 12"/>
</dbReference>
<reference evidence="1" key="2">
    <citation type="submission" date="2023-02" db="EMBL/GenBank/DDBJ databases">
        <authorList>
            <person name="Swenson N.G."/>
            <person name="Wegrzyn J.L."/>
            <person name="Mcevoy S.L."/>
        </authorList>
    </citation>
    <scope>NUCLEOTIDE SEQUENCE</scope>
    <source>
        <strain evidence="1">91603</strain>
        <tissue evidence="1">Leaf</tissue>
    </source>
</reference>
<reference evidence="1" key="1">
    <citation type="journal article" date="2022" name="Plant J.">
        <title>Strategies of tolerance reflected in two North American maple genomes.</title>
        <authorList>
            <person name="McEvoy S.L."/>
            <person name="Sezen U.U."/>
            <person name="Trouern-Trend A."/>
            <person name="McMahon S.M."/>
            <person name="Schaberg P.G."/>
            <person name="Yang J."/>
            <person name="Wegrzyn J.L."/>
            <person name="Swenson N.G."/>
        </authorList>
    </citation>
    <scope>NUCLEOTIDE SEQUENCE</scope>
    <source>
        <strain evidence="1">91603</strain>
    </source>
</reference>
<name>A0AAD5I911_ACENE</name>
<dbReference type="PANTHER" id="PTHR48449:SF1">
    <property type="entry name" value="DUF1985 DOMAIN-CONTAINING PROTEIN"/>
    <property type="match status" value="1"/>
</dbReference>
<keyword evidence="2" id="KW-1185">Reference proteome</keyword>
<comment type="caution">
    <text evidence="1">The sequence shown here is derived from an EMBL/GenBank/DDBJ whole genome shotgun (WGS) entry which is preliminary data.</text>
</comment>
<sequence>MDMVGMLRRWEQGVFRQFLTIGKEFFSGKLCHILLCRELNYPGVHPNEMWFHVGQRAIRFGNEEFLLVTGLKFGLMLKSVNSLPKAAQDNIHHRYFGGSPTLLKDALGRLSR</sequence>
<dbReference type="AlphaFoldDB" id="A0AAD5I911"/>
<protein>
    <submittedName>
        <fullName evidence="1">Uncharacterized protein</fullName>
    </submittedName>
</protein>
<accession>A0AAD5I911</accession>
<proteinExistence type="predicted"/>
<dbReference type="PANTHER" id="PTHR48449">
    <property type="entry name" value="DUF1985 DOMAIN-CONTAINING PROTEIN"/>
    <property type="match status" value="1"/>
</dbReference>